<gene>
    <name evidence="1" type="ORF">LAZ67_12000229</name>
</gene>
<reference evidence="1 2" key="1">
    <citation type="submission" date="2022-01" db="EMBL/GenBank/DDBJ databases">
        <title>A chromosomal length assembly of Cordylochernes scorpioides.</title>
        <authorList>
            <person name="Zeh D."/>
            <person name="Zeh J."/>
        </authorList>
    </citation>
    <scope>NUCLEOTIDE SEQUENCE [LARGE SCALE GENOMIC DNA]</scope>
    <source>
        <strain evidence="1">IN4F17</strain>
        <tissue evidence="1">Whole Body</tissue>
    </source>
</reference>
<dbReference type="Proteomes" id="UP001235939">
    <property type="component" value="Chromosome 12"/>
</dbReference>
<proteinExistence type="predicted"/>
<organism evidence="1 2">
    <name type="scientific">Cordylochernes scorpioides</name>
    <dbReference type="NCBI Taxonomy" id="51811"/>
    <lineage>
        <taxon>Eukaryota</taxon>
        <taxon>Metazoa</taxon>
        <taxon>Ecdysozoa</taxon>
        <taxon>Arthropoda</taxon>
        <taxon>Chelicerata</taxon>
        <taxon>Arachnida</taxon>
        <taxon>Pseudoscorpiones</taxon>
        <taxon>Cheliferoidea</taxon>
        <taxon>Chernetidae</taxon>
        <taxon>Cordylochernes</taxon>
    </lineage>
</organism>
<accession>A0ABY6L158</accession>
<name>A0ABY6L158_9ARAC</name>
<evidence type="ECO:0000313" key="1">
    <source>
        <dbReference type="EMBL" id="UYV74599.1"/>
    </source>
</evidence>
<evidence type="ECO:0000313" key="2">
    <source>
        <dbReference type="Proteomes" id="UP001235939"/>
    </source>
</evidence>
<keyword evidence="2" id="KW-1185">Reference proteome</keyword>
<evidence type="ECO:0008006" key="3">
    <source>
        <dbReference type="Google" id="ProtNLM"/>
    </source>
</evidence>
<dbReference type="EMBL" id="CP092874">
    <property type="protein sequence ID" value="UYV74599.1"/>
    <property type="molecule type" value="Genomic_DNA"/>
</dbReference>
<sequence length="273" mass="31365">MESAVFSISSSKWTTAFGDSINLLRTISNISSLPGRFTDCGRPPLLLSNFYVTQTTDTAWSTRLQPCPYFLTPCRPGTTWFTSALPMTRLPDCGIPGISRTVWQSPSSLQSGRNTNTGWLLLRHTGFSRHNVVVNSSRLAPSSTPGFNMTLLLRMWNKRPIARQSLLPLHQGMRHRCISMTQKPKFNPAMRATEATKKIQSQDIACYIFRYQRFGSPRIYSFSTYNYQEVYLGIMKHLRDAVCFKRPERWQNNNWILHVDNERPHTSYIGLQF</sequence>
<protein>
    <recommendedName>
        <fullName evidence="3">Transposase</fullName>
    </recommendedName>
</protein>